<evidence type="ECO:0000256" key="2">
    <source>
        <dbReference type="RuleBase" id="RU003616"/>
    </source>
</evidence>
<evidence type="ECO:0000259" key="3">
    <source>
        <dbReference type="PROSITE" id="PS01031"/>
    </source>
</evidence>
<dbReference type="Proteomes" id="UP000198757">
    <property type="component" value="Unassembled WGS sequence"/>
</dbReference>
<dbReference type="PROSITE" id="PS01031">
    <property type="entry name" value="SHSP"/>
    <property type="match status" value="1"/>
</dbReference>
<dbReference type="SUPFAM" id="SSF49764">
    <property type="entry name" value="HSP20-like chaperones"/>
    <property type="match status" value="1"/>
</dbReference>
<dbReference type="RefSeq" id="WP_090389377.1">
    <property type="nucleotide sequence ID" value="NZ_FMZO01000003.1"/>
</dbReference>
<keyword evidence="5" id="KW-1185">Reference proteome</keyword>
<dbReference type="Gene3D" id="2.60.40.790">
    <property type="match status" value="1"/>
</dbReference>
<comment type="similarity">
    <text evidence="1 2">Belongs to the small heat shock protein (HSP20) family.</text>
</comment>
<dbReference type="AlphaFoldDB" id="A0A1G6NA03"/>
<gene>
    <name evidence="4" type="ORF">SAMN04487894_103204</name>
</gene>
<evidence type="ECO:0000256" key="1">
    <source>
        <dbReference type="PROSITE-ProRule" id="PRU00285"/>
    </source>
</evidence>
<organism evidence="4 5">
    <name type="scientific">Niabella drilacis (strain DSM 25811 / CCM 8410 / CCUG 62505 / LMG 26954 / E90)</name>
    <dbReference type="NCBI Taxonomy" id="1285928"/>
    <lineage>
        <taxon>Bacteria</taxon>
        <taxon>Pseudomonadati</taxon>
        <taxon>Bacteroidota</taxon>
        <taxon>Chitinophagia</taxon>
        <taxon>Chitinophagales</taxon>
        <taxon>Chitinophagaceae</taxon>
        <taxon>Niabella</taxon>
    </lineage>
</organism>
<sequence>MYTQEYRRPKNNVPINIEERDDCYRLTAYVAGFPENNIQTRIVNDTLIIAGCSDEEDVFAEFLKQEFPVNSFERSLHLNGLVDTTCVNTRFNEGVLTIFLPKKQETTLHHIRRQLEAALPG</sequence>
<evidence type="ECO:0000313" key="4">
    <source>
        <dbReference type="EMBL" id="SDC64561.1"/>
    </source>
</evidence>
<dbReference type="OrthoDB" id="670468at2"/>
<dbReference type="Pfam" id="PF00011">
    <property type="entry name" value="HSP20"/>
    <property type="match status" value="1"/>
</dbReference>
<dbReference type="STRING" id="1285928.SAMN04487894_103204"/>
<feature type="domain" description="SHSP" evidence="3">
    <location>
        <begin position="6"/>
        <end position="118"/>
    </location>
</feature>
<dbReference type="EMBL" id="FMZO01000003">
    <property type="protein sequence ID" value="SDC64561.1"/>
    <property type="molecule type" value="Genomic_DNA"/>
</dbReference>
<proteinExistence type="inferred from homology"/>
<reference evidence="5" key="1">
    <citation type="submission" date="2016-10" db="EMBL/GenBank/DDBJ databases">
        <authorList>
            <person name="Varghese N."/>
            <person name="Submissions S."/>
        </authorList>
    </citation>
    <scope>NUCLEOTIDE SEQUENCE [LARGE SCALE GENOMIC DNA]</scope>
    <source>
        <strain evidence="5">DSM 25811 / CCM 8410 / LMG 26954 / E90</strain>
    </source>
</reference>
<evidence type="ECO:0000313" key="5">
    <source>
        <dbReference type="Proteomes" id="UP000198757"/>
    </source>
</evidence>
<accession>A0A1G6NA03</accession>
<dbReference type="InterPro" id="IPR002068">
    <property type="entry name" value="A-crystallin/Hsp20_dom"/>
</dbReference>
<protein>
    <submittedName>
        <fullName evidence="4">HSP20 family protein</fullName>
    </submittedName>
</protein>
<name>A0A1G6NA03_NIADE</name>
<dbReference type="InterPro" id="IPR008978">
    <property type="entry name" value="HSP20-like_chaperone"/>
</dbReference>
<dbReference type="CDD" id="cd06464">
    <property type="entry name" value="ACD_sHsps-like"/>
    <property type="match status" value="1"/>
</dbReference>